<comment type="subcellular location">
    <subcellularLocation>
        <location evidence="1">Membrane</location>
        <topology evidence="1">Multi-pass membrane protein</topology>
    </subcellularLocation>
</comment>
<evidence type="ECO:0000259" key="7">
    <source>
        <dbReference type="Pfam" id="PF20684"/>
    </source>
</evidence>
<organism evidence="8 9">
    <name type="scientific">Aspergillus coremiiformis</name>
    <dbReference type="NCBI Taxonomy" id="138285"/>
    <lineage>
        <taxon>Eukaryota</taxon>
        <taxon>Fungi</taxon>
        <taxon>Dikarya</taxon>
        <taxon>Ascomycota</taxon>
        <taxon>Pezizomycotina</taxon>
        <taxon>Eurotiomycetes</taxon>
        <taxon>Eurotiomycetidae</taxon>
        <taxon>Eurotiales</taxon>
        <taxon>Aspergillaceae</taxon>
        <taxon>Aspergillus</taxon>
        <taxon>Aspergillus subgen. Circumdati</taxon>
    </lineage>
</organism>
<feature type="transmembrane region" description="Helical" evidence="6">
    <location>
        <begin position="129"/>
        <end position="150"/>
    </location>
</feature>
<name>A0A5N6ZCT6_9EURO</name>
<evidence type="ECO:0000313" key="8">
    <source>
        <dbReference type="EMBL" id="KAE8355462.1"/>
    </source>
</evidence>
<dbReference type="Pfam" id="PF20684">
    <property type="entry name" value="Fung_rhodopsin"/>
    <property type="match status" value="1"/>
</dbReference>
<feature type="domain" description="Rhodopsin" evidence="7">
    <location>
        <begin position="35"/>
        <end position="275"/>
    </location>
</feature>
<feature type="transmembrane region" description="Helical" evidence="6">
    <location>
        <begin position="16"/>
        <end position="38"/>
    </location>
</feature>
<keyword evidence="4 6" id="KW-0472">Membrane</keyword>
<dbReference type="EMBL" id="ML739052">
    <property type="protein sequence ID" value="KAE8355462.1"/>
    <property type="molecule type" value="Genomic_DNA"/>
</dbReference>
<feature type="transmembrane region" description="Helical" evidence="6">
    <location>
        <begin position="252"/>
        <end position="275"/>
    </location>
</feature>
<dbReference type="PANTHER" id="PTHR33048:SF164">
    <property type="entry name" value="INTEGRAL MEMBRANE PROTEIN-RELATED"/>
    <property type="match status" value="1"/>
</dbReference>
<evidence type="ECO:0000256" key="2">
    <source>
        <dbReference type="ARBA" id="ARBA00022692"/>
    </source>
</evidence>
<dbReference type="GO" id="GO:0016020">
    <property type="term" value="C:membrane"/>
    <property type="evidence" value="ECO:0007669"/>
    <property type="project" value="UniProtKB-SubCell"/>
</dbReference>
<dbReference type="InterPro" id="IPR052337">
    <property type="entry name" value="SAT4-like"/>
</dbReference>
<protein>
    <recommendedName>
        <fullName evidence="7">Rhodopsin domain-containing protein</fullName>
    </recommendedName>
</protein>
<evidence type="ECO:0000256" key="6">
    <source>
        <dbReference type="SAM" id="Phobius"/>
    </source>
</evidence>
<keyword evidence="3 6" id="KW-1133">Transmembrane helix</keyword>
<gene>
    <name evidence="8" type="ORF">BDV28DRAFT_163079</name>
</gene>
<evidence type="ECO:0000256" key="3">
    <source>
        <dbReference type="ARBA" id="ARBA00022989"/>
    </source>
</evidence>
<dbReference type="InterPro" id="IPR049326">
    <property type="entry name" value="Rhodopsin_dom_fungi"/>
</dbReference>
<feature type="transmembrane region" description="Helical" evidence="6">
    <location>
        <begin position="209"/>
        <end position="232"/>
    </location>
</feature>
<evidence type="ECO:0000256" key="5">
    <source>
        <dbReference type="ARBA" id="ARBA00038359"/>
    </source>
</evidence>
<proteinExistence type="inferred from homology"/>
<dbReference type="Proteomes" id="UP000327118">
    <property type="component" value="Unassembled WGS sequence"/>
</dbReference>
<accession>A0A5N6ZCT6</accession>
<keyword evidence="9" id="KW-1185">Reference proteome</keyword>
<dbReference type="PANTHER" id="PTHR33048">
    <property type="entry name" value="PTH11-LIKE INTEGRAL MEMBRANE PROTEIN (AFU_ORTHOLOGUE AFUA_5G11245)"/>
    <property type="match status" value="1"/>
</dbReference>
<feature type="transmembrane region" description="Helical" evidence="6">
    <location>
        <begin position="177"/>
        <end position="197"/>
    </location>
</feature>
<reference evidence="9" key="1">
    <citation type="submission" date="2019-04" db="EMBL/GenBank/DDBJ databases">
        <title>Friends and foes A comparative genomics studyof 23 Aspergillus species from section Flavi.</title>
        <authorList>
            <consortium name="DOE Joint Genome Institute"/>
            <person name="Kjaerbolling I."/>
            <person name="Vesth T."/>
            <person name="Frisvad J.C."/>
            <person name="Nybo J.L."/>
            <person name="Theobald S."/>
            <person name="Kildgaard S."/>
            <person name="Isbrandt T."/>
            <person name="Kuo A."/>
            <person name="Sato A."/>
            <person name="Lyhne E.K."/>
            <person name="Kogle M.E."/>
            <person name="Wiebenga A."/>
            <person name="Kun R.S."/>
            <person name="Lubbers R.J."/>
            <person name="Makela M.R."/>
            <person name="Barry K."/>
            <person name="Chovatia M."/>
            <person name="Clum A."/>
            <person name="Daum C."/>
            <person name="Haridas S."/>
            <person name="He G."/>
            <person name="LaButti K."/>
            <person name="Lipzen A."/>
            <person name="Mondo S."/>
            <person name="Riley R."/>
            <person name="Salamov A."/>
            <person name="Simmons B.A."/>
            <person name="Magnuson J.K."/>
            <person name="Henrissat B."/>
            <person name="Mortensen U.H."/>
            <person name="Larsen T.O."/>
            <person name="Devries R.P."/>
            <person name="Grigoriev I.V."/>
            <person name="Machida M."/>
            <person name="Baker S.E."/>
            <person name="Andersen M.R."/>
        </authorList>
    </citation>
    <scope>NUCLEOTIDE SEQUENCE [LARGE SCALE GENOMIC DNA]</scope>
    <source>
        <strain evidence="9">CBS 553.77</strain>
    </source>
</reference>
<comment type="similarity">
    <text evidence="5">Belongs to the SAT4 family.</text>
</comment>
<evidence type="ECO:0000256" key="1">
    <source>
        <dbReference type="ARBA" id="ARBA00004141"/>
    </source>
</evidence>
<keyword evidence="2 6" id="KW-0812">Transmembrane</keyword>
<sequence length="374" mass="41458">MMLGAAPNDNVPDRSWVILASSWPLHGLCVIVILLRLWTHVYIVPPLAWDDAFIVMSMVCSTVESVLMDISIHHGTGRHASDLTEYQRVMSAKYNWLSQGFHVMGTNWGKVSVAFFLLRIIRKAKNHQLPIYGGIALMSIINGVSVFTMYGQCTPTPRLWNPEVPGTCWDPIVQRNFAFFQSSASAFSDLIFAIYPITTIAGLQMPRKVKFGLGCVLSLGIIAMIAAIVKTINLASLSARADYSWDTVDLSIWIAIEQYLIILAACIPTLTPLFNTVISRLSTRRNTSTSRAGWSNRKKTISGPYTRGPTLVHFQGGNEDHDLRVYRGDVWATTQRGLGDGDSGDPIMDEEAGPGILKTTEIHIRTGEMDKQRS</sequence>
<dbReference type="OrthoDB" id="4682787at2759"/>
<evidence type="ECO:0000313" key="9">
    <source>
        <dbReference type="Proteomes" id="UP000327118"/>
    </source>
</evidence>
<evidence type="ECO:0000256" key="4">
    <source>
        <dbReference type="ARBA" id="ARBA00023136"/>
    </source>
</evidence>
<dbReference type="AlphaFoldDB" id="A0A5N6ZCT6"/>